<dbReference type="InterPro" id="IPR003439">
    <property type="entry name" value="ABC_transporter-like_ATP-bd"/>
</dbReference>
<protein>
    <submittedName>
        <fullName evidence="6">ABC-2 type transport system ATP-binding protein</fullName>
    </submittedName>
</protein>
<evidence type="ECO:0000313" key="7">
    <source>
        <dbReference type="Proteomes" id="UP000199182"/>
    </source>
</evidence>
<dbReference type="RefSeq" id="WP_162840409.1">
    <property type="nucleotide sequence ID" value="NZ_FNID01000030.1"/>
</dbReference>
<dbReference type="PROSITE" id="PS50893">
    <property type="entry name" value="ABC_TRANSPORTER_2"/>
    <property type="match status" value="1"/>
</dbReference>
<dbReference type="InterPro" id="IPR050763">
    <property type="entry name" value="ABC_transporter_ATP-binding"/>
</dbReference>
<dbReference type="Gene3D" id="3.40.50.300">
    <property type="entry name" value="P-loop containing nucleotide triphosphate hydrolases"/>
    <property type="match status" value="1"/>
</dbReference>
<dbReference type="Pfam" id="PF00005">
    <property type="entry name" value="ABC_tran"/>
    <property type="match status" value="1"/>
</dbReference>
<dbReference type="Proteomes" id="UP000199182">
    <property type="component" value="Unassembled WGS sequence"/>
</dbReference>
<name>A0A1H0DTH8_9FIRM</name>
<dbReference type="InterPro" id="IPR017871">
    <property type="entry name" value="ABC_transporter-like_CS"/>
</dbReference>
<reference evidence="6 7" key="1">
    <citation type="submission" date="2016-10" db="EMBL/GenBank/DDBJ databases">
        <authorList>
            <person name="de Groot N.N."/>
        </authorList>
    </citation>
    <scope>NUCLEOTIDE SEQUENCE [LARGE SCALE GENOMIC DNA]</scope>
    <source>
        <strain evidence="6 7">CGMCC 1.5012</strain>
    </source>
</reference>
<evidence type="ECO:0000256" key="2">
    <source>
        <dbReference type="ARBA" id="ARBA00022448"/>
    </source>
</evidence>
<dbReference type="AlphaFoldDB" id="A0A1H0DTH8"/>
<dbReference type="SMART" id="SM00382">
    <property type="entry name" value="AAA"/>
    <property type="match status" value="1"/>
</dbReference>
<evidence type="ECO:0000259" key="5">
    <source>
        <dbReference type="PROSITE" id="PS50893"/>
    </source>
</evidence>
<dbReference type="InterPro" id="IPR027417">
    <property type="entry name" value="P-loop_NTPase"/>
</dbReference>
<organism evidence="6 7">
    <name type="scientific">Acetanaerobacterium elongatum</name>
    <dbReference type="NCBI Taxonomy" id="258515"/>
    <lineage>
        <taxon>Bacteria</taxon>
        <taxon>Bacillati</taxon>
        <taxon>Bacillota</taxon>
        <taxon>Clostridia</taxon>
        <taxon>Eubacteriales</taxon>
        <taxon>Oscillospiraceae</taxon>
        <taxon>Acetanaerobacterium</taxon>
    </lineage>
</organism>
<dbReference type="GO" id="GO:0005524">
    <property type="term" value="F:ATP binding"/>
    <property type="evidence" value="ECO:0007669"/>
    <property type="project" value="UniProtKB-KW"/>
</dbReference>
<dbReference type="STRING" id="258515.SAMN05192585_13018"/>
<keyword evidence="3" id="KW-0547">Nucleotide-binding</keyword>
<dbReference type="InterPro" id="IPR003593">
    <property type="entry name" value="AAA+_ATPase"/>
</dbReference>
<dbReference type="EMBL" id="FNID01000030">
    <property type="protein sequence ID" value="SDN73388.1"/>
    <property type="molecule type" value="Genomic_DNA"/>
</dbReference>
<keyword evidence="4 6" id="KW-0067">ATP-binding</keyword>
<feature type="domain" description="ABC transporter" evidence="5">
    <location>
        <begin position="4"/>
        <end position="229"/>
    </location>
</feature>
<keyword evidence="2" id="KW-0813">Transport</keyword>
<dbReference type="PANTHER" id="PTHR42711:SF5">
    <property type="entry name" value="ABC TRANSPORTER ATP-BINDING PROTEIN NATA"/>
    <property type="match status" value="1"/>
</dbReference>
<keyword evidence="7" id="KW-1185">Reference proteome</keyword>
<accession>A0A1H0DTH8</accession>
<evidence type="ECO:0000313" key="6">
    <source>
        <dbReference type="EMBL" id="SDN73388.1"/>
    </source>
</evidence>
<sequence length="293" mass="32616">MNAITLHELTKNYGSARGIKNVNLEIQKGEFFGFIGPNGAGKSTTIKLLFNFIFPSGGSVEVLGMDSIKDTAKIKQITGYVPGEVRYYADMKADELFKTTMAFHKKTDVEELNRLCTLFEIEQNKRLGELSLGNRKKVAIVSALCFEPELIVLDEPTSGLDPLMQRTLFEVLKESCSRGTTVFLSSHNLTEVQEHCSKAAFIKEGEIIGIEDFTLQQQPEKLVALFNAQSIEPMLNSEATVLSEENGKVLVLYKGDPARLAQVISECHALDFTVEKPSLETRFLSYYKGGTER</sequence>
<dbReference type="CDD" id="cd03230">
    <property type="entry name" value="ABC_DR_subfamily_A"/>
    <property type="match status" value="1"/>
</dbReference>
<dbReference type="GO" id="GO:0016887">
    <property type="term" value="F:ATP hydrolysis activity"/>
    <property type="evidence" value="ECO:0007669"/>
    <property type="project" value="InterPro"/>
</dbReference>
<evidence type="ECO:0000256" key="3">
    <source>
        <dbReference type="ARBA" id="ARBA00022741"/>
    </source>
</evidence>
<evidence type="ECO:0000256" key="1">
    <source>
        <dbReference type="ARBA" id="ARBA00005417"/>
    </source>
</evidence>
<comment type="similarity">
    <text evidence="1">Belongs to the ABC transporter superfamily.</text>
</comment>
<dbReference type="SUPFAM" id="SSF52540">
    <property type="entry name" value="P-loop containing nucleoside triphosphate hydrolases"/>
    <property type="match status" value="1"/>
</dbReference>
<dbReference type="PROSITE" id="PS00211">
    <property type="entry name" value="ABC_TRANSPORTER_1"/>
    <property type="match status" value="1"/>
</dbReference>
<evidence type="ECO:0000256" key="4">
    <source>
        <dbReference type="ARBA" id="ARBA00022840"/>
    </source>
</evidence>
<proteinExistence type="inferred from homology"/>
<dbReference type="PANTHER" id="PTHR42711">
    <property type="entry name" value="ABC TRANSPORTER ATP-BINDING PROTEIN"/>
    <property type="match status" value="1"/>
</dbReference>
<gene>
    <name evidence="6" type="ORF">SAMN05192585_13018</name>
</gene>